<dbReference type="AlphaFoldDB" id="A0A4D6LXJ2"/>
<keyword evidence="2" id="KW-1185">Reference proteome</keyword>
<sequence>MQVPFFIVVERVELRRCLYYRRSFMCDEKCKPAMVIGVSFSVCVGVVVGETFFGDATTGINGGSFTYCAHTG</sequence>
<evidence type="ECO:0000313" key="2">
    <source>
        <dbReference type="Proteomes" id="UP000501690"/>
    </source>
</evidence>
<proteinExistence type="predicted"/>
<name>A0A4D6LXJ2_VIGUN</name>
<reference evidence="1 2" key="1">
    <citation type="submission" date="2019-04" db="EMBL/GenBank/DDBJ databases">
        <title>An improved genome assembly and genetic linkage map for asparagus bean, Vigna unguiculata ssp. sesquipedialis.</title>
        <authorList>
            <person name="Xia Q."/>
            <person name="Zhang R."/>
            <person name="Dong Y."/>
        </authorList>
    </citation>
    <scope>NUCLEOTIDE SEQUENCE [LARGE SCALE GENOMIC DNA]</scope>
    <source>
        <tissue evidence="1">Leaf</tissue>
    </source>
</reference>
<organism evidence="1 2">
    <name type="scientific">Vigna unguiculata</name>
    <name type="common">Cowpea</name>
    <dbReference type="NCBI Taxonomy" id="3917"/>
    <lineage>
        <taxon>Eukaryota</taxon>
        <taxon>Viridiplantae</taxon>
        <taxon>Streptophyta</taxon>
        <taxon>Embryophyta</taxon>
        <taxon>Tracheophyta</taxon>
        <taxon>Spermatophyta</taxon>
        <taxon>Magnoliopsida</taxon>
        <taxon>eudicotyledons</taxon>
        <taxon>Gunneridae</taxon>
        <taxon>Pentapetalae</taxon>
        <taxon>rosids</taxon>
        <taxon>fabids</taxon>
        <taxon>Fabales</taxon>
        <taxon>Fabaceae</taxon>
        <taxon>Papilionoideae</taxon>
        <taxon>50 kb inversion clade</taxon>
        <taxon>NPAAA clade</taxon>
        <taxon>indigoferoid/millettioid clade</taxon>
        <taxon>Phaseoleae</taxon>
        <taxon>Vigna</taxon>
    </lineage>
</organism>
<gene>
    <name evidence="1" type="ORF">DEO72_LG5g1482</name>
</gene>
<accession>A0A4D6LXJ2</accession>
<protein>
    <submittedName>
        <fullName evidence="1">Uncharacterized protein</fullName>
    </submittedName>
</protein>
<evidence type="ECO:0000313" key="1">
    <source>
        <dbReference type="EMBL" id="QCD93407.1"/>
    </source>
</evidence>
<dbReference type="EMBL" id="CP039349">
    <property type="protein sequence ID" value="QCD93407.1"/>
    <property type="molecule type" value="Genomic_DNA"/>
</dbReference>
<dbReference type="Proteomes" id="UP000501690">
    <property type="component" value="Linkage Group LG5"/>
</dbReference>